<dbReference type="EMBL" id="BBMT01000004">
    <property type="protein sequence ID" value="GAL34149.1"/>
    <property type="molecule type" value="Genomic_DNA"/>
</dbReference>
<accession>A0A090T5X1</accession>
<proteinExistence type="predicted"/>
<dbReference type="Proteomes" id="UP000029224">
    <property type="component" value="Unassembled WGS sequence"/>
</dbReference>
<reference evidence="1 2" key="1">
    <citation type="submission" date="2014-09" db="EMBL/GenBank/DDBJ databases">
        <title>Vibrio maritimus JCM 19240. (C210) whole genome shotgun sequence.</title>
        <authorList>
            <person name="Sawabe T."/>
            <person name="Meirelles P."/>
            <person name="Nakanishi M."/>
            <person name="Sayaka M."/>
            <person name="Hattori M."/>
            <person name="Ohkuma M."/>
        </authorList>
    </citation>
    <scope>NUCLEOTIDE SEQUENCE [LARGE SCALE GENOMIC DNA]</scope>
    <source>
        <strain evidence="1 2">JCM 19240</strain>
    </source>
</reference>
<dbReference type="AlphaFoldDB" id="A0A090T5X1"/>
<sequence length="37" mass="4060">MAASSILVSSEPREFYADDLPILAASFTTNLTQRDVE</sequence>
<name>A0A090T5X1_9VIBR</name>
<evidence type="ECO:0000313" key="2">
    <source>
        <dbReference type="Proteomes" id="UP000029224"/>
    </source>
</evidence>
<organism evidence="1 2">
    <name type="scientific">Vibrio maritimus</name>
    <dbReference type="NCBI Taxonomy" id="990268"/>
    <lineage>
        <taxon>Bacteria</taxon>
        <taxon>Pseudomonadati</taxon>
        <taxon>Pseudomonadota</taxon>
        <taxon>Gammaproteobacteria</taxon>
        <taxon>Vibrionales</taxon>
        <taxon>Vibrionaceae</taxon>
        <taxon>Vibrio</taxon>
    </lineage>
</organism>
<reference evidence="1 2" key="2">
    <citation type="submission" date="2014-09" db="EMBL/GenBank/DDBJ databases">
        <authorList>
            <consortium name="NBRP consortium"/>
            <person name="Sawabe T."/>
            <person name="Meirelles P."/>
            <person name="Nakanishi M."/>
            <person name="Sayaka M."/>
            <person name="Hattori M."/>
            <person name="Ohkuma M."/>
        </authorList>
    </citation>
    <scope>NUCLEOTIDE SEQUENCE [LARGE SCALE GENOMIC DNA]</scope>
    <source>
        <strain evidence="1 2">JCM 19240</strain>
    </source>
</reference>
<protein>
    <submittedName>
        <fullName evidence="1">Uncharacterized protein</fullName>
    </submittedName>
</protein>
<comment type="caution">
    <text evidence="1">The sequence shown here is derived from an EMBL/GenBank/DDBJ whole genome shotgun (WGS) entry which is preliminary data.</text>
</comment>
<keyword evidence="2" id="KW-1185">Reference proteome</keyword>
<evidence type="ECO:0000313" key="1">
    <source>
        <dbReference type="EMBL" id="GAL34149.1"/>
    </source>
</evidence>
<gene>
    <name evidence="1" type="ORF">JCM19240_1057</name>
</gene>